<protein>
    <recommendedName>
        <fullName evidence="3">DDE Tnp4 domain-containing protein</fullName>
    </recommendedName>
</protein>
<keyword evidence="2" id="KW-0479">Metal-binding</keyword>
<comment type="cofactor">
    <cofactor evidence="1">
        <name>a divalent metal cation</name>
        <dbReference type="ChEBI" id="CHEBI:60240"/>
    </cofactor>
</comment>
<feature type="domain" description="DDE Tnp4" evidence="3">
    <location>
        <begin position="336"/>
        <end position="466"/>
    </location>
</feature>
<reference evidence="4" key="1">
    <citation type="submission" date="2021-03" db="EMBL/GenBank/DDBJ databases">
        <authorList>
            <person name="Bekaert M."/>
        </authorList>
    </citation>
    <scope>NUCLEOTIDE SEQUENCE</scope>
</reference>
<dbReference type="EMBL" id="CAJPWZ010001243">
    <property type="protein sequence ID" value="CAG2210662.1"/>
    <property type="molecule type" value="Genomic_DNA"/>
</dbReference>
<gene>
    <name evidence="4" type="ORF">MEDL_24721</name>
</gene>
<evidence type="ECO:0000313" key="4">
    <source>
        <dbReference type="EMBL" id="CAG2210662.1"/>
    </source>
</evidence>
<sequence length="834" mass="94322">MSTPRNYNCILCSKRPKTRDRRKLIGPNNKSLRKCLQQKFFIEHDKINHANSVICNKCRIRCSREIDTNVRCPIQTTISESINDDTEYVPPAKYARCHPCKSPPSIALPIPSAGGGHSQCVVCKRRGPKLVVVPTNARFNIFLDKLIILTVGARCCPGHLCNDIFLPDALDRISHSQSSSIFNRTDLMDLITQIRDMALRGSKRRIDFDTENALTSSDILNLTGLSKENFNDLCSIVQKGNLRDSRTRSVRTCIGIFLTKLKSGLSNKLLSTLFNLGKDSVRRAIASARKYLSENFVPSNLGFNHISREEVITSHTRPLAQSLFGKGMYPAIIVADGTYIYIQKSSQFKFQRKCFSMHKHRPLVKPMVFVTTSGYIISVIGPYFSDGKNNDAQIMKHIIQHDIEEFKEWVTEDDIMIVDRGFRDALDLLQEMGIQTKMPAFNKKGESQLPVEDSNVTRLVTKIRIVRFEIKYEVYGPKLKSSQGFTQTTNVLNQGECLNITWEDGEKLDITVRAYDSFNEYKDDNISVYRDVSSPVIQNLWLTKGDRVNISVHSMKDFSKMTIEWEAFDYDSGLDQVEWRLYNNFTGLEEHGKAATRAQGNSKITIDLSPPHEGYVQDGLKGDPEVDFQQDLQLHGHWEGFFDRESGVDFYEFVFSDKCINKTEMITSKQKKVTYNTYATFNAPSEGIFFVSVVAVNRASEGSNVVCSDGVTVTTSVPFIKDFVCEGVKARVQILKDSNGTLWLLDGNLIRHRITDFSLRSDNDLEVSQQSDAFDAFPEGRPVKKIDLKLLNTNSYSGILGVLPRHQSKLQNVLINVDANNAFEVELRNSDGPS</sequence>
<organism evidence="4 5">
    <name type="scientific">Mytilus edulis</name>
    <name type="common">Blue mussel</name>
    <dbReference type="NCBI Taxonomy" id="6550"/>
    <lineage>
        <taxon>Eukaryota</taxon>
        <taxon>Metazoa</taxon>
        <taxon>Spiralia</taxon>
        <taxon>Lophotrochozoa</taxon>
        <taxon>Mollusca</taxon>
        <taxon>Bivalvia</taxon>
        <taxon>Autobranchia</taxon>
        <taxon>Pteriomorphia</taxon>
        <taxon>Mytilida</taxon>
        <taxon>Mytiloidea</taxon>
        <taxon>Mytilidae</taxon>
        <taxon>Mytilinae</taxon>
        <taxon>Mytilus</taxon>
    </lineage>
</organism>
<evidence type="ECO:0000256" key="2">
    <source>
        <dbReference type="ARBA" id="ARBA00022723"/>
    </source>
</evidence>
<dbReference type="InterPro" id="IPR027806">
    <property type="entry name" value="HARBI1_dom"/>
</dbReference>
<dbReference type="Proteomes" id="UP000683360">
    <property type="component" value="Unassembled WGS sequence"/>
</dbReference>
<accession>A0A8S3RWS5</accession>
<evidence type="ECO:0000313" key="5">
    <source>
        <dbReference type="Proteomes" id="UP000683360"/>
    </source>
</evidence>
<evidence type="ECO:0000256" key="1">
    <source>
        <dbReference type="ARBA" id="ARBA00001968"/>
    </source>
</evidence>
<comment type="caution">
    <text evidence="4">The sequence shown here is derived from an EMBL/GenBank/DDBJ whole genome shotgun (WGS) entry which is preliminary data.</text>
</comment>
<dbReference type="Pfam" id="PF13359">
    <property type="entry name" value="DDE_Tnp_4"/>
    <property type="match status" value="1"/>
</dbReference>
<dbReference type="PANTHER" id="PTHR16897:SF2">
    <property type="entry name" value="OS03G0226600 PROTEIN"/>
    <property type="match status" value="1"/>
</dbReference>
<dbReference type="AlphaFoldDB" id="A0A8S3RWS5"/>
<dbReference type="OrthoDB" id="6141295at2759"/>
<evidence type="ECO:0000259" key="3">
    <source>
        <dbReference type="Pfam" id="PF13359"/>
    </source>
</evidence>
<proteinExistence type="predicted"/>
<dbReference type="PANTHER" id="PTHR16897">
    <property type="entry name" value="OS10G0105400 PROTEIN"/>
    <property type="match status" value="1"/>
</dbReference>
<name>A0A8S3RWS5_MYTED</name>
<keyword evidence="5" id="KW-1185">Reference proteome</keyword>
<dbReference type="GO" id="GO:0046872">
    <property type="term" value="F:metal ion binding"/>
    <property type="evidence" value="ECO:0007669"/>
    <property type="project" value="UniProtKB-KW"/>
</dbReference>